<accession>A0A9W7SNH9</accession>
<protein>
    <submittedName>
        <fullName evidence="1">NAD(P)-binding protein</fullName>
    </submittedName>
</protein>
<dbReference type="InterPro" id="IPR036291">
    <property type="entry name" value="NAD(P)-bd_dom_sf"/>
</dbReference>
<dbReference type="Gene3D" id="3.40.50.720">
    <property type="entry name" value="NAD(P)-binding Rossmann-like Domain"/>
    <property type="match status" value="2"/>
</dbReference>
<dbReference type="OrthoDB" id="5399006at2759"/>
<evidence type="ECO:0000313" key="2">
    <source>
        <dbReference type="Proteomes" id="UP001138500"/>
    </source>
</evidence>
<name>A0A9W7SNH9_9PEZI</name>
<proteinExistence type="predicted"/>
<sequence>MPPTGLAILIGAGPATGAGIARILAHPSHGNLAVALLARRPDALHDLATDLRATTPDGVFETFATDTSPARLRQAFADIQAHRSFRDLKLRLAIYSIKNSAKKPFLDETFEDFMAPLETRKGTILFTGTLGALRCNAEFGSYGASRASVRQLAQALAREYSAKGIHVAHAIANGRITDADNEDTRRGKHIAAEAVGKTYLWLHEQHPTLWTHELDLRPAQEKF</sequence>
<reference evidence="1 2" key="2">
    <citation type="journal article" date="2021" name="Curr. Genet.">
        <title>Genetic response to nitrogen starvation in the aggressive Eucalyptus foliar pathogen Teratosphaeria destructans.</title>
        <authorList>
            <person name="Havenga M."/>
            <person name="Wingfield B.D."/>
            <person name="Wingfield M.J."/>
            <person name="Dreyer L.L."/>
            <person name="Roets F."/>
            <person name="Aylward J."/>
        </authorList>
    </citation>
    <scope>NUCLEOTIDE SEQUENCE [LARGE SCALE GENOMIC DNA]</scope>
    <source>
        <strain evidence="1">CMW44962</strain>
    </source>
</reference>
<dbReference type="Pfam" id="PF13561">
    <property type="entry name" value="adh_short_C2"/>
    <property type="match status" value="1"/>
</dbReference>
<dbReference type="Proteomes" id="UP001138500">
    <property type="component" value="Unassembled WGS sequence"/>
</dbReference>
<dbReference type="SUPFAM" id="SSF51735">
    <property type="entry name" value="NAD(P)-binding Rossmann-fold domains"/>
    <property type="match status" value="1"/>
</dbReference>
<dbReference type="PANTHER" id="PTHR43431">
    <property type="entry name" value="OXIDOREDUCTASE, SHORT CHAIN DEHYDROGENASE/REDUCTASE FAMILY (AFU_ORTHOLOGUE AFUA_5G14000)"/>
    <property type="match status" value="1"/>
</dbReference>
<reference evidence="1 2" key="1">
    <citation type="journal article" date="2018" name="IMA Fungus">
        <title>IMA Genome-F 10: Nine draft genome sequences of Claviceps purpurea s.lat., including C. arundinis, C. humidiphila, and C. cf. spartinae, pseudomolecules for the pitch canker pathogen Fusarium circinatum, draft genome of Davidsoniella eucalypti, Grosmannia galeiformis, Quambalaria eucalypti, and Teratosphaeria destructans.</title>
        <authorList>
            <person name="Wingfield B.D."/>
            <person name="Liu M."/>
            <person name="Nguyen H.D."/>
            <person name="Lane F.A."/>
            <person name="Morgan S.W."/>
            <person name="De Vos L."/>
            <person name="Wilken P.M."/>
            <person name="Duong T.A."/>
            <person name="Aylward J."/>
            <person name="Coetzee M.P."/>
            <person name="Dadej K."/>
            <person name="De Beer Z.W."/>
            <person name="Findlay W."/>
            <person name="Havenga M."/>
            <person name="Kolarik M."/>
            <person name="Menzies J.G."/>
            <person name="Naidoo K."/>
            <person name="Pochopski O."/>
            <person name="Shoukouhi P."/>
            <person name="Santana Q.C."/>
            <person name="Seifert K.A."/>
            <person name="Soal N."/>
            <person name="Steenkamp E.T."/>
            <person name="Tatham C.T."/>
            <person name="van der Nest M.A."/>
            <person name="Wingfield M.J."/>
        </authorList>
    </citation>
    <scope>NUCLEOTIDE SEQUENCE [LARGE SCALE GENOMIC DNA]</scope>
    <source>
        <strain evidence="1">CMW44962</strain>
    </source>
</reference>
<dbReference type="EMBL" id="RIBY02002078">
    <property type="protein sequence ID" value="KAH9825769.1"/>
    <property type="molecule type" value="Genomic_DNA"/>
</dbReference>
<dbReference type="AlphaFoldDB" id="A0A9W7SNH9"/>
<keyword evidence="2" id="KW-1185">Reference proteome</keyword>
<dbReference type="InterPro" id="IPR002347">
    <property type="entry name" value="SDR_fam"/>
</dbReference>
<dbReference type="PANTHER" id="PTHR43431:SF7">
    <property type="entry name" value="OXIDOREDUCTASE, SHORT CHAIN DEHYDROGENASE_REDUCTASE FAMILY (AFU_ORTHOLOGUE AFUA_5G14000)"/>
    <property type="match status" value="1"/>
</dbReference>
<comment type="caution">
    <text evidence="1">The sequence shown here is derived from an EMBL/GenBank/DDBJ whole genome shotgun (WGS) entry which is preliminary data.</text>
</comment>
<evidence type="ECO:0000313" key="1">
    <source>
        <dbReference type="EMBL" id="KAH9825769.1"/>
    </source>
</evidence>
<dbReference type="PRINTS" id="PR00081">
    <property type="entry name" value="GDHRDH"/>
</dbReference>
<gene>
    <name evidence="1" type="ORF">Tdes44962_MAKER03980</name>
</gene>
<organism evidence="1 2">
    <name type="scientific">Teratosphaeria destructans</name>
    <dbReference type="NCBI Taxonomy" id="418781"/>
    <lineage>
        <taxon>Eukaryota</taxon>
        <taxon>Fungi</taxon>
        <taxon>Dikarya</taxon>
        <taxon>Ascomycota</taxon>
        <taxon>Pezizomycotina</taxon>
        <taxon>Dothideomycetes</taxon>
        <taxon>Dothideomycetidae</taxon>
        <taxon>Mycosphaerellales</taxon>
        <taxon>Teratosphaeriaceae</taxon>
        <taxon>Teratosphaeria</taxon>
    </lineage>
</organism>